<dbReference type="PANTHER" id="PTHR30466">
    <property type="entry name" value="FLAVIN REDUCTASE"/>
    <property type="match status" value="1"/>
</dbReference>
<gene>
    <name evidence="4" type="ORF">BJ984_000007</name>
</gene>
<dbReference type="GO" id="GO:0010181">
    <property type="term" value="F:FMN binding"/>
    <property type="evidence" value="ECO:0007669"/>
    <property type="project" value="InterPro"/>
</dbReference>
<name>A0A852SLE7_9MICO</name>
<feature type="domain" description="Flavin reductase like" evidence="3">
    <location>
        <begin position="16"/>
        <end position="160"/>
    </location>
</feature>
<dbReference type="RefSeq" id="WP_271206324.1">
    <property type="nucleotide sequence ID" value="NZ_BSEW01000001.1"/>
</dbReference>
<dbReference type="SUPFAM" id="SSF50475">
    <property type="entry name" value="FMN-binding split barrel"/>
    <property type="match status" value="1"/>
</dbReference>
<evidence type="ECO:0000256" key="1">
    <source>
        <dbReference type="ARBA" id="ARBA00008898"/>
    </source>
</evidence>
<comment type="similarity">
    <text evidence="1">Belongs to the non-flavoprotein flavin reductase family.</text>
</comment>
<keyword evidence="2" id="KW-0560">Oxidoreductase</keyword>
<evidence type="ECO:0000313" key="4">
    <source>
        <dbReference type="EMBL" id="NYD68849.1"/>
    </source>
</evidence>
<comment type="caution">
    <text evidence="4">The sequence shown here is derived from an EMBL/GenBank/DDBJ whole genome shotgun (WGS) entry which is preliminary data.</text>
</comment>
<dbReference type="PANTHER" id="PTHR30466:SF11">
    <property type="entry name" value="FLAVIN-DEPENDENT MONOOXYGENASE, REDUCTASE SUBUNIT HSAB"/>
    <property type="match status" value="1"/>
</dbReference>
<dbReference type="InterPro" id="IPR050268">
    <property type="entry name" value="NADH-dep_flavin_reductase"/>
</dbReference>
<reference evidence="4 5" key="1">
    <citation type="submission" date="2020-07" db="EMBL/GenBank/DDBJ databases">
        <title>Sequencing the genomes of 1000 actinobacteria strains.</title>
        <authorList>
            <person name="Klenk H.-P."/>
        </authorList>
    </citation>
    <scope>NUCLEOTIDE SEQUENCE [LARGE SCALE GENOMIC DNA]</scope>
    <source>
        <strain evidence="4 5">DSM 26474</strain>
    </source>
</reference>
<proteinExistence type="inferred from homology"/>
<evidence type="ECO:0000313" key="5">
    <source>
        <dbReference type="Proteomes" id="UP000549913"/>
    </source>
</evidence>
<dbReference type="EMBL" id="JACCBM010000001">
    <property type="protein sequence ID" value="NYD68849.1"/>
    <property type="molecule type" value="Genomic_DNA"/>
</dbReference>
<accession>A0A852SLE7</accession>
<protein>
    <submittedName>
        <fullName evidence="4">Flavin reductase (DIM6/NTAB) family NADH-FMN oxidoreductase RutF</fullName>
    </submittedName>
</protein>
<dbReference type="Pfam" id="PF01613">
    <property type="entry name" value="Flavin_Reduct"/>
    <property type="match status" value="1"/>
</dbReference>
<evidence type="ECO:0000259" key="3">
    <source>
        <dbReference type="SMART" id="SM00903"/>
    </source>
</evidence>
<keyword evidence="5" id="KW-1185">Reference proteome</keyword>
<dbReference type="InterPro" id="IPR002563">
    <property type="entry name" value="Flavin_Rdtase-like_dom"/>
</dbReference>
<dbReference type="GO" id="GO:0042602">
    <property type="term" value="F:riboflavin reductase (NADPH) activity"/>
    <property type="evidence" value="ECO:0007669"/>
    <property type="project" value="TreeGrafter"/>
</dbReference>
<sequence>MRTITLGDRLDIETAFADFPSGVAALTAMVDGAPTGMVSTSFTVGISFEPPQVLFSVQKSSRTWPVLRRAERIGVSVLARGHEAACLQLASRSRDRFAGLDVTEGEGGALFVGGSALRLECRISAEHDTGDHVLVVLDVDRLDATANTEPLVYHRRGFRELLAATPHRDVA</sequence>
<dbReference type="Gene3D" id="2.30.110.10">
    <property type="entry name" value="Electron Transport, Fmn-binding Protein, Chain A"/>
    <property type="match status" value="1"/>
</dbReference>
<dbReference type="Proteomes" id="UP000549913">
    <property type="component" value="Unassembled WGS sequence"/>
</dbReference>
<dbReference type="SMART" id="SM00903">
    <property type="entry name" value="Flavin_Reduct"/>
    <property type="match status" value="1"/>
</dbReference>
<dbReference type="InterPro" id="IPR012349">
    <property type="entry name" value="Split_barrel_FMN-bd"/>
</dbReference>
<organism evidence="4 5">
    <name type="scientific">Herbiconiux flava</name>
    <dbReference type="NCBI Taxonomy" id="881268"/>
    <lineage>
        <taxon>Bacteria</taxon>
        <taxon>Bacillati</taxon>
        <taxon>Actinomycetota</taxon>
        <taxon>Actinomycetes</taxon>
        <taxon>Micrococcales</taxon>
        <taxon>Microbacteriaceae</taxon>
        <taxon>Herbiconiux</taxon>
    </lineage>
</organism>
<dbReference type="AlphaFoldDB" id="A0A852SLE7"/>
<evidence type="ECO:0000256" key="2">
    <source>
        <dbReference type="ARBA" id="ARBA00023002"/>
    </source>
</evidence>